<keyword evidence="2" id="KW-1185">Reference proteome</keyword>
<dbReference type="Proteomes" id="UP001234297">
    <property type="component" value="Chromosome 7"/>
</dbReference>
<gene>
    <name evidence="1" type="ORF">MRB53_023001</name>
</gene>
<proteinExistence type="predicted"/>
<evidence type="ECO:0000313" key="2">
    <source>
        <dbReference type="Proteomes" id="UP001234297"/>
    </source>
</evidence>
<dbReference type="EMBL" id="CM056815">
    <property type="protein sequence ID" value="KAJ8629678.1"/>
    <property type="molecule type" value="Genomic_DNA"/>
</dbReference>
<organism evidence="1 2">
    <name type="scientific">Persea americana</name>
    <name type="common">Avocado</name>
    <dbReference type="NCBI Taxonomy" id="3435"/>
    <lineage>
        <taxon>Eukaryota</taxon>
        <taxon>Viridiplantae</taxon>
        <taxon>Streptophyta</taxon>
        <taxon>Embryophyta</taxon>
        <taxon>Tracheophyta</taxon>
        <taxon>Spermatophyta</taxon>
        <taxon>Magnoliopsida</taxon>
        <taxon>Magnoliidae</taxon>
        <taxon>Laurales</taxon>
        <taxon>Lauraceae</taxon>
        <taxon>Persea</taxon>
    </lineage>
</organism>
<accession>A0ACC2L8R4</accession>
<protein>
    <submittedName>
        <fullName evidence="1">Uncharacterized protein</fullName>
    </submittedName>
</protein>
<evidence type="ECO:0000313" key="1">
    <source>
        <dbReference type="EMBL" id="KAJ8629678.1"/>
    </source>
</evidence>
<comment type="caution">
    <text evidence="1">The sequence shown here is derived from an EMBL/GenBank/DDBJ whole genome shotgun (WGS) entry which is preliminary data.</text>
</comment>
<sequence>MEDSHLTRIQSNDDDGGGEAILADVKWVWKSLNSVFPKATNMSYLVMLQSLAKLDDMGMIKEAESLLESINFWTMDIFVDFYMRNHQMRMAVKCTEADVTKMMKNELQPYQVRVGAFLKYFVEEKDVEHSEELCKVLKRVCYPASKLYKLLLHTYVAVGKIEPQMRQRIREINVHMTSEMEKLLERVYPE</sequence>
<reference evidence="1 2" key="1">
    <citation type="journal article" date="2022" name="Hortic Res">
        <title>A haplotype resolved chromosomal level avocado genome allows analysis of novel avocado genes.</title>
        <authorList>
            <person name="Nath O."/>
            <person name="Fletcher S.J."/>
            <person name="Hayward A."/>
            <person name="Shaw L.M."/>
            <person name="Masouleh A.K."/>
            <person name="Furtado A."/>
            <person name="Henry R.J."/>
            <person name="Mitter N."/>
        </authorList>
    </citation>
    <scope>NUCLEOTIDE SEQUENCE [LARGE SCALE GENOMIC DNA]</scope>
    <source>
        <strain evidence="2">cv. Hass</strain>
    </source>
</reference>
<name>A0ACC2L8R4_PERAE</name>